<feature type="region of interest" description="Disordered" evidence="1">
    <location>
        <begin position="42"/>
        <end position="108"/>
    </location>
</feature>
<accession>A0A1U9JUH2</accession>
<organism evidence="4 5">
    <name type="scientific">Candidatus Tokpelaia hoelldobleri</name>
    <dbReference type="NCBI Taxonomy" id="1902579"/>
    <lineage>
        <taxon>Bacteria</taxon>
        <taxon>Pseudomonadati</taxon>
        <taxon>Pseudomonadota</taxon>
        <taxon>Alphaproteobacteria</taxon>
        <taxon>Hyphomicrobiales</taxon>
        <taxon>Candidatus Tokpelaia</taxon>
    </lineage>
</organism>
<dbReference type="InterPro" id="IPR036680">
    <property type="entry name" value="SPOR-like_sf"/>
</dbReference>
<evidence type="ECO:0000256" key="1">
    <source>
        <dbReference type="SAM" id="MobiDB-lite"/>
    </source>
</evidence>
<feature type="transmembrane region" description="Helical" evidence="2">
    <location>
        <begin position="480"/>
        <end position="501"/>
    </location>
</feature>
<name>A0A1U9JUH2_9HYPH</name>
<keyword evidence="2" id="KW-0812">Transmembrane</keyword>
<proteinExistence type="predicted"/>
<protein>
    <recommendedName>
        <fullName evidence="3">SPOR domain-containing protein</fullName>
    </recommendedName>
</protein>
<dbReference type="Gene3D" id="3.30.70.1070">
    <property type="entry name" value="Sporulation related repeat"/>
    <property type="match status" value="1"/>
</dbReference>
<dbReference type="Pfam" id="PF05036">
    <property type="entry name" value="SPOR"/>
    <property type="match status" value="1"/>
</dbReference>
<dbReference type="STRING" id="1902579.BHV28_07990"/>
<dbReference type="GO" id="GO:0042834">
    <property type="term" value="F:peptidoglycan binding"/>
    <property type="evidence" value="ECO:0007669"/>
    <property type="project" value="InterPro"/>
</dbReference>
<dbReference type="PROSITE" id="PS51724">
    <property type="entry name" value="SPOR"/>
    <property type="match status" value="1"/>
</dbReference>
<evidence type="ECO:0000313" key="5">
    <source>
        <dbReference type="Proteomes" id="UP000188912"/>
    </source>
</evidence>
<dbReference type="Proteomes" id="UP000188912">
    <property type="component" value="Chromosome"/>
</dbReference>
<keyword evidence="2" id="KW-0472">Membrane</keyword>
<feature type="compositionally biased region" description="Polar residues" evidence="1">
    <location>
        <begin position="547"/>
        <end position="560"/>
    </location>
</feature>
<sequence>MTDIERNSNKDGNNGSRKYDPLLELTRLFSGESAEQEMYQSGEYPVLEDDLSAYPSLPEEKPAGYRQVFGPENTASPYDADAPFAGLENISPPFEGGAGDFPIDITDFPDDFREAASENKADDNMPAAATTDITGDILAQDQPQEMPAPKMQADNSATFWLQEVHQAFEAESLPEPAVPVSLPDSDPSLMVREWPRFEGQNKTDTYPVEAESYFDENLPEDTVSPAEKQHEEEEEPFVAAYEMEEAVLKEPVMGDDEALDGSAIQPVSFEPLQEEVFPEQSVRAEAVPVVVPDYEENAGYGMEAAYTPDESAAVTETELSEAEQEFVDVLNTLDMRVAVDDRENPVAAEEMLHEPEVNTIGIESDSIADIDNFDLPVPVYNDDEAKAREHAVLEQEFADIFDRRFQQMTEQAAETEQPLQDEAELFATQMPWDEPVAEPVREEENVDRNASGYDWLTAPAAADGHMQTYDRKYSSGKRRFSYGLGALLVLAGAGAGAYFYAPDLFGGNSVPVIIQAEDGDVRVLPDHDSHANTATSAVYDNGGKAQNPPQQEQLINSTENPMDMPVGTAAGDEAGGAETTDEGGNVNSPAGESSAVPPARHGAGETAYGDQPPQSTESGLDGLSIESLVNEAVAKSLPVYIVPTVGVQPGQEKIPGMPAGEKAAVRIAGQAQDGWTETGKTAVAQTQTDVPAGQSGKVAVTAVKPADAQTVTSGIQDTGQAAGHTAAAGSQVATGPRIIIPPVPDVRPETPSAPVQNTPSRAAQTEQAARTVAHASGFYVQIASQPSQAAAQTSAATAKRQFASVLGNSDLVIVNADIPGKGTYYRVRIPVSDRVAASELCGRYQAAGGSCFVVKE</sequence>
<keyword evidence="5" id="KW-1185">Reference proteome</keyword>
<reference evidence="4 5" key="1">
    <citation type="journal article" date="2010" name="Science">
        <title>Genomic comparison of the ants Camponotus floridanus and Harpegnathos saltator.</title>
        <authorList>
            <person name="Bonasio R."/>
            <person name="Zhang G."/>
            <person name="Ye C."/>
            <person name="Mutti N.S."/>
            <person name="Fang X."/>
            <person name="Qin N."/>
            <person name="Donahue G."/>
            <person name="Yang P."/>
            <person name="Li Q."/>
            <person name="Li C."/>
            <person name="Zhang P."/>
            <person name="Huang Z."/>
            <person name="Berger S.L."/>
            <person name="Reinberg D."/>
            <person name="Wang J."/>
            <person name="Liebig J."/>
        </authorList>
    </citation>
    <scope>NUCLEOTIDE SEQUENCE [LARGE SCALE GENOMIC DNA]</scope>
    <source>
        <strain evidence="4 5">Hsal</strain>
    </source>
</reference>
<feature type="region of interest" description="Disordered" evidence="1">
    <location>
        <begin position="523"/>
        <end position="620"/>
    </location>
</feature>
<dbReference type="InterPro" id="IPR007730">
    <property type="entry name" value="SPOR-like_dom"/>
</dbReference>
<evidence type="ECO:0000256" key="2">
    <source>
        <dbReference type="SAM" id="Phobius"/>
    </source>
</evidence>
<dbReference type="KEGG" id="thd:BHV28_07990"/>
<dbReference type="AlphaFoldDB" id="A0A1U9JUH2"/>
<evidence type="ECO:0000313" key="4">
    <source>
        <dbReference type="EMBL" id="AQS41498.1"/>
    </source>
</evidence>
<feature type="region of interest" description="Disordered" evidence="1">
    <location>
        <begin position="1"/>
        <end position="20"/>
    </location>
</feature>
<feature type="compositionally biased region" description="Low complexity" evidence="1">
    <location>
        <begin position="567"/>
        <end position="584"/>
    </location>
</feature>
<dbReference type="EMBL" id="CP017315">
    <property type="protein sequence ID" value="AQS41498.1"/>
    <property type="molecule type" value="Genomic_DNA"/>
</dbReference>
<feature type="domain" description="SPOR" evidence="3">
    <location>
        <begin position="772"/>
        <end position="856"/>
    </location>
</feature>
<keyword evidence="2" id="KW-1133">Transmembrane helix</keyword>
<gene>
    <name evidence="4" type="ORF">BHV28_07990</name>
</gene>
<evidence type="ECO:0000259" key="3">
    <source>
        <dbReference type="PROSITE" id="PS51724"/>
    </source>
</evidence>
<reference evidence="4 5" key="2">
    <citation type="journal article" date="2016" name="Sci. Rep.">
        <title>The genome of Rhizobiales bacteria in predatory ants reveals urease gene functions but no genes for nitrogen fixation.</title>
        <authorList>
            <person name="Neuvonen M.M."/>
            <person name="Tamarit D."/>
            <person name="Naslund K."/>
            <person name="Liebig J."/>
            <person name="Feldhaar H."/>
            <person name="Moran N.A."/>
            <person name="Guy L."/>
            <person name="Andersson S.G."/>
        </authorList>
    </citation>
    <scope>NUCLEOTIDE SEQUENCE [LARGE SCALE GENOMIC DNA]</scope>
    <source>
        <strain evidence="4 5">Hsal</strain>
    </source>
</reference>